<accession>A0AAN5CMM4</accession>
<reference evidence="3" key="1">
    <citation type="submission" date="2022-10" db="EMBL/GenBank/DDBJ databases">
        <title>Genome assembly of Pristionchus species.</title>
        <authorList>
            <person name="Yoshida K."/>
            <person name="Sommer R.J."/>
        </authorList>
    </citation>
    <scope>NUCLEOTIDE SEQUENCE [LARGE SCALE GENOMIC DNA]</scope>
    <source>
        <strain evidence="3">RS5460</strain>
    </source>
</reference>
<proteinExistence type="predicted"/>
<dbReference type="InterPro" id="IPR052961">
    <property type="entry name" value="Oxido-Kinase-like_Enzymes"/>
</dbReference>
<dbReference type="InterPro" id="IPR015897">
    <property type="entry name" value="CHK_kinase-like"/>
</dbReference>
<dbReference type="Gene3D" id="3.90.1200.10">
    <property type="match status" value="1"/>
</dbReference>
<dbReference type="SMART" id="SM00587">
    <property type="entry name" value="CHK"/>
    <property type="match status" value="1"/>
</dbReference>
<feature type="non-terminal residue" evidence="2">
    <location>
        <position position="1"/>
    </location>
</feature>
<sequence>TEMAKFLGPSYTTEYIISHCFPEIGNSKDRVSCEVLPLENAKSFWSLIARVTLKWTSEEDRKKYPSSIFVKIPTITSNVRRADDEERSKQTLIDFTANEETFYRIMDNNWIPGFPFPHYYHGEEVGEIPGREGCLVLEDFSGRAASVDYVPGFTLPQIESLVDALASWHAFIFDHQELTNAINLFKIDDEIQDYLFSESQKLEQMCPEWFDDRITLLEKLFSADHANGAIRSYNELGIPAVLVHMDMNTTNVLWRKETMGTSKPQILSIIDFQQVHFGNLCEDLARILQIGTSAEMRRKHEKRFLDRYHQKLEKIMGNGNPVSLDQVHSAYLRVFPFVANFSLFAVVCYHSMYEEMEKDEGKRAEKQEELLKRARGIIDDIYR</sequence>
<keyword evidence="3" id="KW-1185">Reference proteome</keyword>
<evidence type="ECO:0000259" key="1">
    <source>
        <dbReference type="SMART" id="SM00587"/>
    </source>
</evidence>
<dbReference type="EMBL" id="BTRK01000004">
    <property type="protein sequence ID" value="GMR47240.1"/>
    <property type="molecule type" value="Genomic_DNA"/>
</dbReference>
<evidence type="ECO:0000313" key="2">
    <source>
        <dbReference type="EMBL" id="GMR47240.1"/>
    </source>
</evidence>
<name>A0AAN5CMM4_9BILA</name>
<dbReference type="InterPro" id="IPR012877">
    <property type="entry name" value="Dhs-27"/>
</dbReference>
<evidence type="ECO:0000313" key="3">
    <source>
        <dbReference type="Proteomes" id="UP001328107"/>
    </source>
</evidence>
<protein>
    <recommendedName>
        <fullName evidence="1">CHK kinase-like domain-containing protein</fullName>
    </recommendedName>
</protein>
<dbReference type="PANTHER" id="PTHR23020:SF41">
    <property type="entry name" value="AMINOGLYCOSIDE PHOSPHOTRANSFERASE DOMAIN-CONTAINING PROTEIN"/>
    <property type="match status" value="1"/>
</dbReference>
<dbReference type="AlphaFoldDB" id="A0AAN5CMM4"/>
<gene>
    <name evidence="2" type="ORF">PMAYCL1PPCAC_17435</name>
</gene>
<feature type="non-terminal residue" evidence="2">
    <location>
        <position position="383"/>
    </location>
</feature>
<comment type="caution">
    <text evidence="2">The sequence shown here is derived from an EMBL/GenBank/DDBJ whole genome shotgun (WGS) entry which is preliminary data.</text>
</comment>
<dbReference type="InterPro" id="IPR011009">
    <property type="entry name" value="Kinase-like_dom_sf"/>
</dbReference>
<dbReference type="SUPFAM" id="SSF56112">
    <property type="entry name" value="Protein kinase-like (PK-like)"/>
    <property type="match status" value="1"/>
</dbReference>
<feature type="domain" description="CHK kinase-like" evidence="1">
    <location>
        <begin position="135"/>
        <end position="318"/>
    </location>
</feature>
<organism evidence="2 3">
    <name type="scientific">Pristionchus mayeri</name>
    <dbReference type="NCBI Taxonomy" id="1317129"/>
    <lineage>
        <taxon>Eukaryota</taxon>
        <taxon>Metazoa</taxon>
        <taxon>Ecdysozoa</taxon>
        <taxon>Nematoda</taxon>
        <taxon>Chromadorea</taxon>
        <taxon>Rhabditida</taxon>
        <taxon>Rhabditina</taxon>
        <taxon>Diplogasteromorpha</taxon>
        <taxon>Diplogasteroidea</taxon>
        <taxon>Neodiplogasteridae</taxon>
        <taxon>Pristionchus</taxon>
    </lineage>
</organism>
<dbReference type="Proteomes" id="UP001328107">
    <property type="component" value="Unassembled WGS sequence"/>
</dbReference>
<dbReference type="PANTHER" id="PTHR23020">
    <property type="entry name" value="UNCHARACTERIZED NUCLEAR HORMONE RECEPTOR-RELATED"/>
    <property type="match status" value="1"/>
</dbReference>
<dbReference type="Pfam" id="PF07914">
    <property type="entry name" value="DUF1679"/>
    <property type="match status" value="1"/>
</dbReference>